<keyword evidence="12" id="KW-0564">Palmitate</keyword>
<evidence type="ECO:0000256" key="5">
    <source>
        <dbReference type="ARBA" id="ARBA00022597"/>
    </source>
</evidence>
<keyword evidence="19" id="KW-1185">Reference proteome</keyword>
<dbReference type="InterPro" id="IPR049712">
    <property type="entry name" value="Poly_export"/>
</dbReference>
<keyword evidence="11" id="KW-0472">Membrane</keyword>
<evidence type="ECO:0000256" key="11">
    <source>
        <dbReference type="ARBA" id="ARBA00023136"/>
    </source>
</evidence>
<evidence type="ECO:0000256" key="14">
    <source>
        <dbReference type="ARBA" id="ARBA00023288"/>
    </source>
</evidence>
<gene>
    <name evidence="18" type="ORF">Ga0609869_000241</name>
</gene>
<protein>
    <submittedName>
        <fullName evidence="18">Polysaccharide export outer membrane protein</fullName>
    </submittedName>
</protein>
<proteinExistence type="inferred from homology"/>
<comment type="caution">
    <text evidence="18">The sequence shown here is derived from an EMBL/GenBank/DDBJ whole genome shotgun (WGS) entry which is preliminary data.</text>
</comment>
<keyword evidence="9" id="KW-0406">Ion transport</keyword>
<evidence type="ECO:0000256" key="15">
    <source>
        <dbReference type="SAM" id="SignalP"/>
    </source>
</evidence>
<keyword evidence="6" id="KW-0812">Transmembrane</keyword>
<comment type="similarity">
    <text evidence="2">Belongs to the BexD/CtrA/VexA family.</text>
</comment>
<dbReference type="Proteomes" id="UP001560019">
    <property type="component" value="Unassembled WGS sequence"/>
</dbReference>
<evidence type="ECO:0000259" key="17">
    <source>
        <dbReference type="Pfam" id="PF22461"/>
    </source>
</evidence>
<dbReference type="InterPro" id="IPR003715">
    <property type="entry name" value="Poly_export_N"/>
</dbReference>
<evidence type="ECO:0000256" key="2">
    <source>
        <dbReference type="ARBA" id="ARBA00009450"/>
    </source>
</evidence>
<organism evidence="18 19">
    <name type="scientific">Rhodovulum iodosum</name>
    <dbReference type="NCBI Taxonomy" id="68291"/>
    <lineage>
        <taxon>Bacteria</taxon>
        <taxon>Pseudomonadati</taxon>
        <taxon>Pseudomonadota</taxon>
        <taxon>Alphaproteobacteria</taxon>
        <taxon>Rhodobacterales</taxon>
        <taxon>Paracoccaceae</taxon>
        <taxon>Rhodovulum</taxon>
    </lineage>
</organism>
<dbReference type="PANTHER" id="PTHR33619:SF3">
    <property type="entry name" value="POLYSACCHARIDE EXPORT PROTEIN GFCE-RELATED"/>
    <property type="match status" value="1"/>
</dbReference>
<feature type="domain" description="SLBB" evidence="17">
    <location>
        <begin position="254"/>
        <end position="346"/>
    </location>
</feature>
<feature type="chain" id="PRO_5046083044" evidence="15">
    <location>
        <begin position="25"/>
        <end position="376"/>
    </location>
</feature>
<evidence type="ECO:0000256" key="12">
    <source>
        <dbReference type="ARBA" id="ARBA00023139"/>
    </source>
</evidence>
<keyword evidence="4" id="KW-1134">Transmembrane beta strand</keyword>
<evidence type="ECO:0000313" key="19">
    <source>
        <dbReference type="Proteomes" id="UP001560019"/>
    </source>
</evidence>
<keyword evidence="8" id="KW-0625">Polysaccharide transport</keyword>
<evidence type="ECO:0000256" key="1">
    <source>
        <dbReference type="ARBA" id="ARBA00004571"/>
    </source>
</evidence>
<accession>A0ABV3XNK3</accession>
<evidence type="ECO:0000256" key="4">
    <source>
        <dbReference type="ARBA" id="ARBA00022452"/>
    </source>
</evidence>
<reference evidence="18 19" key="1">
    <citation type="submission" date="2024-06" db="EMBL/GenBank/DDBJ databases">
        <title>Genome of Rhodovulum iodosum, a marine photoferrotroph.</title>
        <authorList>
            <person name="Bianchini G."/>
            <person name="Nikeleit V."/>
            <person name="Kappler A."/>
            <person name="Bryce C."/>
            <person name="Sanchez-Baracaldo P."/>
        </authorList>
    </citation>
    <scope>NUCLEOTIDE SEQUENCE [LARGE SCALE GENOMIC DNA]</scope>
    <source>
        <strain evidence="18 19">UT/N1</strain>
    </source>
</reference>
<dbReference type="Gene3D" id="3.10.560.10">
    <property type="entry name" value="Outer membrane lipoprotein wza domain like"/>
    <property type="match status" value="2"/>
</dbReference>
<feature type="domain" description="Polysaccharide export protein N-terminal" evidence="16">
    <location>
        <begin position="82"/>
        <end position="161"/>
    </location>
</feature>
<evidence type="ECO:0000256" key="6">
    <source>
        <dbReference type="ARBA" id="ARBA00022692"/>
    </source>
</evidence>
<evidence type="ECO:0000259" key="16">
    <source>
        <dbReference type="Pfam" id="PF02563"/>
    </source>
</evidence>
<keyword evidence="13" id="KW-0998">Cell outer membrane</keyword>
<dbReference type="EMBL" id="JBEHHI010000001">
    <property type="protein sequence ID" value="MEX5726888.1"/>
    <property type="molecule type" value="Genomic_DNA"/>
</dbReference>
<sequence>MNMMASRGARAVALLALVSMVAACGLPRSGPNKREIFEGSVQKQGDAFVVSVNDRVTRATAVTPVLGFTTAFRNAGLLGSDTIRPGDTLGLTIYENVDDGLLTTEGTNGSVLDEVQVDGAGFIFIPYAGRIRAAGNTPERLRQIITEKLDAQTPDPQVVVRRLAGDGATVSVVGGVGGQGVYPIERPTRTLSGMLAAAGGVSIPPEVAQITVVRGPHRGHIWFQDLYDSPEMDIALRGGDRILVEQDTRAFTALGATGAQSRVPFETQTLSAIEAIAQVGGLNSNLADPTGVFVFRNEPGEIANVVLGRSDLVGAQRMVYVLDLTETNGMFMARDFAIRDDDTVYVTEAPYVQWQKSLRVLTGTAASASSVSNLAN</sequence>
<dbReference type="Pfam" id="PF22461">
    <property type="entry name" value="SLBB_2"/>
    <property type="match status" value="1"/>
</dbReference>
<keyword evidence="14" id="KW-0449">Lipoprotein</keyword>
<evidence type="ECO:0000256" key="10">
    <source>
        <dbReference type="ARBA" id="ARBA00023114"/>
    </source>
</evidence>
<dbReference type="Pfam" id="PF02563">
    <property type="entry name" value="Poly_export"/>
    <property type="match status" value="1"/>
</dbReference>
<keyword evidence="3" id="KW-0813">Transport</keyword>
<keyword evidence="5" id="KW-0762">Sugar transport</keyword>
<dbReference type="Gene3D" id="3.30.1950.10">
    <property type="entry name" value="wza like domain"/>
    <property type="match status" value="1"/>
</dbReference>
<evidence type="ECO:0000313" key="18">
    <source>
        <dbReference type="EMBL" id="MEX5726888.1"/>
    </source>
</evidence>
<dbReference type="InterPro" id="IPR054765">
    <property type="entry name" value="SLBB_dom"/>
</dbReference>
<dbReference type="PANTHER" id="PTHR33619">
    <property type="entry name" value="POLYSACCHARIDE EXPORT PROTEIN GFCE-RELATED"/>
    <property type="match status" value="1"/>
</dbReference>
<evidence type="ECO:0000256" key="3">
    <source>
        <dbReference type="ARBA" id="ARBA00022448"/>
    </source>
</evidence>
<dbReference type="PROSITE" id="PS51257">
    <property type="entry name" value="PROKAR_LIPOPROTEIN"/>
    <property type="match status" value="1"/>
</dbReference>
<evidence type="ECO:0000256" key="7">
    <source>
        <dbReference type="ARBA" id="ARBA00022729"/>
    </source>
</evidence>
<name>A0ABV3XNK3_9RHOB</name>
<comment type="subcellular location">
    <subcellularLocation>
        <location evidence="1">Cell outer membrane</location>
        <topology evidence="1">Multi-pass membrane protein</topology>
    </subcellularLocation>
</comment>
<evidence type="ECO:0000256" key="13">
    <source>
        <dbReference type="ARBA" id="ARBA00023237"/>
    </source>
</evidence>
<evidence type="ECO:0000256" key="8">
    <source>
        <dbReference type="ARBA" id="ARBA00023047"/>
    </source>
</evidence>
<keyword evidence="7 15" id="KW-0732">Signal</keyword>
<evidence type="ECO:0000256" key="9">
    <source>
        <dbReference type="ARBA" id="ARBA00023065"/>
    </source>
</evidence>
<feature type="signal peptide" evidence="15">
    <location>
        <begin position="1"/>
        <end position="24"/>
    </location>
</feature>
<keyword evidence="10" id="KW-0626">Porin</keyword>